<name>A0A0A8YVP2_ARUDO</name>
<proteinExistence type="predicted"/>
<organism evidence="1">
    <name type="scientific">Arundo donax</name>
    <name type="common">Giant reed</name>
    <name type="synonym">Donax arundinaceus</name>
    <dbReference type="NCBI Taxonomy" id="35708"/>
    <lineage>
        <taxon>Eukaryota</taxon>
        <taxon>Viridiplantae</taxon>
        <taxon>Streptophyta</taxon>
        <taxon>Embryophyta</taxon>
        <taxon>Tracheophyta</taxon>
        <taxon>Spermatophyta</taxon>
        <taxon>Magnoliopsida</taxon>
        <taxon>Liliopsida</taxon>
        <taxon>Poales</taxon>
        <taxon>Poaceae</taxon>
        <taxon>PACMAD clade</taxon>
        <taxon>Arundinoideae</taxon>
        <taxon>Arundineae</taxon>
        <taxon>Arundo</taxon>
    </lineage>
</organism>
<reference evidence="1" key="1">
    <citation type="submission" date="2014-09" db="EMBL/GenBank/DDBJ databases">
        <authorList>
            <person name="Magalhaes I.L.F."/>
            <person name="Oliveira U."/>
            <person name="Santos F.R."/>
            <person name="Vidigal T.H.D.A."/>
            <person name="Brescovit A.D."/>
            <person name="Santos A.J."/>
        </authorList>
    </citation>
    <scope>NUCLEOTIDE SEQUENCE</scope>
    <source>
        <tissue evidence="1">Shoot tissue taken approximately 20 cm above the soil surface</tissue>
    </source>
</reference>
<protein>
    <submittedName>
        <fullName evidence="1">Uncharacterized protein</fullName>
    </submittedName>
</protein>
<reference evidence="1" key="2">
    <citation type="journal article" date="2015" name="Data Brief">
        <title>Shoot transcriptome of the giant reed, Arundo donax.</title>
        <authorList>
            <person name="Barrero R.A."/>
            <person name="Guerrero F.D."/>
            <person name="Moolhuijzen P."/>
            <person name="Goolsby J.A."/>
            <person name="Tidwell J."/>
            <person name="Bellgard S.E."/>
            <person name="Bellgard M.I."/>
        </authorList>
    </citation>
    <scope>NUCLEOTIDE SEQUENCE</scope>
    <source>
        <tissue evidence="1">Shoot tissue taken approximately 20 cm above the soil surface</tissue>
    </source>
</reference>
<evidence type="ECO:0000313" key="1">
    <source>
        <dbReference type="EMBL" id="JAD30646.1"/>
    </source>
</evidence>
<dbReference type="AlphaFoldDB" id="A0A0A8YVP2"/>
<accession>A0A0A8YVP2</accession>
<sequence>MPVPSAAVRRHPSLILRRRTPCARWFASKKTALHQLN</sequence>
<dbReference type="EMBL" id="GBRH01267249">
    <property type="protein sequence ID" value="JAD30646.1"/>
    <property type="molecule type" value="Transcribed_RNA"/>
</dbReference>